<evidence type="ECO:0000313" key="3">
    <source>
        <dbReference type="Proteomes" id="UP000698173"/>
    </source>
</evidence>
<sequence>MISFIETILGTVLSSFVIIIISTFMALLVDFLFPSFAKWTRMILIFIVVTIVLQPALEHLALIRDIANSISMMFISIYPILTASMVAAGGAFSMLNFQPAMLLFANGAIVLTEKVLIPLLTTALILDLVTRILPAVPFTKMADLIRTTLLGTVSAVVAAYSIFITVGGTMSWALTGLASEPIKELIRQNVPLIGSFMTDSMGTIGRYSSGASVFAGGWLISAIWTVALIPSFKTLITAFFYRWTAALIEPFANEDVTGILDDIGKTLFVLCAVSFLIAFAFIYTALFSIILVKLITTMK</sequence>
<dbReference type="Proteomes" id="UP000698173">
    <property type="component" value="Unassembled WGS sequence"/>
</dbReference>
<evidence type="ECO:0000256" key="1">
    <source>
        <dbReference type="SAM" id="Phobius"/>
    </source>
</evidence>
<evidence type="ECO:0000313" key="2">
    <source>
        <dbReference type="EMBL" id="HJF30588.1"/>
    </source>
</evidence>
<feature type="transmembrane region" description="Helical" evidence="1">
    <location>
        <begin position="148"/>
        <end position="174"/>
    </location>
</feature>
<reference evidence="2" key="2">
    <citation type="submission" date="2021-09" db="EMBL/GenBank/DDBJ databases">
        <authorList>
            <person name="Gilroy R."/>
        </authorList>
    </citation>
    <scope>NUCLEOTIDE SEQUENCE</scope>
    <source>
        <strain evidence="2">CHK171-7178</strain>
    </source>
</reference>
<proteinExistence type="predicted"/>
<accession>A0A921FVR3</accession>
<comment type="caution">
    <text evidence="2">The sequence shown here is derived from an EMBL/GenBank/DDBJ whole genome shotgun (WGS) entry which is preliminary data.</text>
</comment>
<gene>
    <name evidence="2" type="ORF">K8V56_02265</name>
</gene>
<keyword evidence="1" id="KW-0812">Transmembrane</keyword>
<dbReference type="InterPro" id="IPR014194">
    <property type="entry name" value="Spore_III_AE"/>
</dbReference>
<feature type="transmembrane region" description="Helical" evidence="1">
    <location>
        <begin position="39"/>
        <end position="57"/>
    </location>
</feature>
<feature type="transmembrane region" description="Helical" evidence="1">
    <location>
        <begin position="69"/>
        <end position="95"/>
    </location>
</feature>
<feature type="transmembrane region" description="Helical" evidence="1">
    <location>
        <begin position="207"/>
        <end position="228"/>
    </location>
</feature>
<protein>
    <submittedName>
        <fullName evidence="2">Stage III sporulation protein AE</fullName>
    </submittedName>
</protein>
<reference evidence="2" key="1">
    <citation type="journal article" date="2021" name="PeerJ">
        <title>Extensive microbial diversity within the chicken gut microbiome revealed by metagenomics and culture.</title>
        <authorList>
            <person name="Gilroy R."/>
            <person name="Ravi A."/>
            <person name="Getino M."/>
            <person name="Pursley I."/>
            <person name="Horton D.L."/>
            <person name="Alikhan N.F."/>
            <person name="Baker D."/>
            <person name="Gharbi K."/>
            <person name="Hall N."/>
            <person name="Watson M."/>
            <person name="Adriaenssens E.M."/>
            <person name="Foster-Nyarko E."/>
            <person name="Jarju S."/>
            <person name="Secka A."/>
            <person name="Antonio M."/>
            <person name="Oren A."/>
            <person name="Chaudhuri R.R."/>
            <person name="La Ragione R."/>
            <person name="Hildebrand F."/>
            <person name="Pallen M.J."/>
        </authorList>
    </citation>
    <scope>NUCLEOTIDE SEQUENCE</scope>
    <source>
        <strain evidence="2">CHK171-7178</strain>
    </source>
</reference>
<feature type="transmembrane region" description="Helical" evidence="1">
    <location>
        <begin position="115"/>
        <end position="136"/>
    </location>
</feature>
<name>A0A921FVR3_SPOPS</name>
<keyword evidence="1" id="KW-1133">Transmembrane helix</keyword>
<organism evidence="2 3">
    <name type="scientific">Sporosarcina psychrophila</name>
    <name type="common">Bacillus psychrophilus</name>
    <dbReference type="NCBI Taxonomy" id="1476"/>
    <lineage>
        <taxon>Bacteria</taxon>
        <taxon>Bacillati</taxon>
        <taxon>Bacillota</taxon>
        <taxon>Bacilli</taxon>
        <taxon>Bacillales</taxon>
        <taxon>Caryophanaceae</taxon>
        <taxon>Sporosarcina</taxon>
    </lineage>
</organism>
<dbReference type="Pfam" id="PF09546">
    <property type="entry name" value="Spore_III_AE"/>
    <property type="match status" value="1"/>
</dbReference>
<keyword evidence="1" id="KW-0472">Membrane</keyword>
<dbReference type="EMBL" id="DYWT01000034">
    <property type="protein sequence ID" value="HJF30588.1"/>
    <property type="molecule type" value="Genomic_DNA"/>
</dbReference>
<dbReference type="AlphaFoldDB" id="A0A921FVR3"/>
<feature type="transmembrane region" description="Helical" evidence="1">
    <location>
        <begin position="12"/>
        <end position="33"/>
    </location>
</feature>
<feature type="transmembrane region" description="Helical" evidence="1">
    <location>
        <begin position="267"/>
        <end position="292"/>
    </location>
</feature>